<dbReference type="PANTHER" id="PTHR24394:SF29">
    <property type="entry name" value="MYONEURIN"/>
    <property type="match status" value="1"/>
</dbReference>
<dbReference type="Proteomes" id="UP000228934">
    <property type="component" value="Unassembled WGS sequence"/>
</dbReference>
<evidence type="ECO:0000256" key="1">
    <source>
        <dbReference type="ARBA" id="ARBA00004123"/>
    </source>
</evidence>
<evidence type="ECO:0000256" key="3">
    <source>
        <dbReference type="ARBA" id="ARBA00022737"/>
    </source>
</evidence>
<dbReference type="Pfam" id="PF00096">
    <property type="entry name" value="zf-C2H2"/>
    <property type="match status" value="1"/>
</dbReference>
<evidence type="ECO:0000313" key="10">
    <source>
        <dbReference type="Proteomes" id="UP000228934"/>
    </source>
</evidence>
<accession>A0A2G9RHJ1</accession>
<evidence type="ECO:0000313" key="9">
    <source>
        <dbReference type="EMBL" id="PIO27372.1"/>
    </source>
</evidence>
<dbReference type="GO" id="GO:0005634">
    <property type="term" value="C:nucleus"/>
    <property type="evidence" value="ECO:0007669"/>
    <property type="project" value="UniProtKB-SubCell"/>
</dbReference>
<dbReference type="EMBL" id="KV940313">
    <property type="protein sequence ID" value="PIO27372.1"/>
    <property type="molecule type" value="Genomic_DNA"/>
</dbReference>
<organism evidence="9 10">
    <name type="scientific">Aquarana catesbeiana</name>
    <name type="common">American bullfrog</name>
    <name type="synonym">Rana catesbeiana</name>
    <dbReference type="NCBI Taxonomy" id="8400"/>
    <lineage>
        <taxon>Eukaryota</taxon>
        <taxon>Metazoa</taxon>
        <taxon>Chordata</taxon>
        <taxon>Craniata</taxon>
        <taxon>Vertebrata</taxon>
        <taxon>Euteleostomi</taxon>
        <taxon>Amphibia</taxon>
        <taxon>Batrachia</taxon>
        <taxon>Anura</taxon>
        <taxon>Neobatrachia</taxon>
        <taxon>Ranoidea</taxon>
        <taxon>Ranidae</taxon>
        <taxon>Aquarana</taxon>
    </lineage>
</organism>
<protein>
    <recommendedName>
        <fullName evidence="8">C2H2-type domain-containing protein</fullName>
    </recommendedName>
</protein>
<dbReference type="PANTHER" id="PTHR24394">
    <property type="entry name" value="ZINC FINGER PROTEIN"/>
    <property type="match status" value="1"/>
</dbReference>
<dbReference type="AlphaFoldDB" id="A0A2G9RHJ1"/>
<dbReference type="FunFam" id="3.30.160.60:FF:000888">
    <property type="entry name" value="zinc finger and BTB domain-containing protein 41"/>
    <property type="match status" value="1"/>
</dbReference>
<dbReference type="Gene3D" id="3.30.160.60">
    <property type="entry name" value="Classic Zinc Finger"/>
    <property type="match status" value="2"/>
</dbReference>
<dbReference type="PROSITE" id="PS50157">
    <property type="entry name" value="ZINC_FINGER_C2H2_2"/>
    <property type="match status" value="2"/>
</dbReference>
<feature type="domain" description="C2H2-type" evidence="8">
    <location>
        <begin position="51"/>
        <end position="79"/>
    </location>
</feature>
<dbReference type="InterPro" id="IPR036236">
    <property type="entry name" value="Znf_C2H2_sf"/>
</dbReference>
<evidence type="ECO:0000256" key="4">
    <source>
        <dbReference type="ARBA" id="ARBA00022771"/>
    </source>
</evidence>
<keyword evidence="4 7" id="KW-0863">Zinc-finger</keyword>
<reference evidence="10" key="1">
    <citation type="journal article" date="2017" name="Nat. Commun.">
        <title>The North American bullfrog draft genome provides insight into hormonal regulation of long noncoding RNA.</title>
        <authorList>
            <person name="Hammond S.A."/>
            <person name="Warren R.L."/>
            <person name="Vandervalk B.P."/>
            <person name="Kucuk E."/>
            <person name="Khan H."/>
            <person name="Gibb E.A."/>
            <person name="Pandoh P."/>
            <person name="Kirk H."/>
            <person name="Zhao Y."/>
            <person name="Jones M."/>
            <person name="Mungall A.J."/>
            <person name="Coope R."/>
            <person name="Pleasance S."/>
            <person name="Moore R.A."/>
            <person name="Holt R.A."/>
            <person name="Round J.M."/>
            <person name="Ohora S."/>
            <person name="Walle B.V."/>
            <person name="Veldhoen N."/>
            <person name="Helbing C.C."/>
            <person name="Birol I."/>
        </authorList>
    </citation>
    <scope>NUCLEOTIDE SEQUENCE [LARGE SCALE GENOMIC DNA]</scope>
</reference>
<keyword evidence="10" id="KW-1185">Reference proteome</keyword>
<dbReference type="GO" id="GO:0000981">
    <property type="term" value="F:DNA-binding transcription factor activity, RNA polymerase II-specific"/>
    <property type="evidence" value="ECO:0007669"/>
    <property type="project" value="TreeGrafter"/>
</dbReference>
<sequence>MTDAGRLHMTGTGEAAGTGEKPYKCQICNQAFRIKKTLTKHMVIHSDARPFNCQFCSAAFKRKDKLKYHIDHVHSLKTEEEGTNEENKFYPAAAQSSETDICVPLTLVPVEIAESEGELETHAGTSVLPQDAQYQRPSDLTFLEKYTLTPQPATLLHPVRPEQIIETREHSYLGTLLGLESQPSVQAVSSSDHQ</sequence>
<keyword evidence="5" id="KW-0862">Zinc</keyword>
<dbReference type="GO" id="GO:0008270">
    <property type="term" value="F:zinc ion binding"/>
    <property type="evidence" value="ECO:0007669"/>
    <property type="project" value="UniProtKB-KW"/>
</dbReference>
<comment type="subcellular location">
    <subcellularLocation>
        <location evidence="1">Nucleus</location>
    </subcellularLocation>
</comment>
<keyword evidence="2" id="KW-0479">Metal-binding</keyword>
<evidence type="ECO:0000256" key="6">
    <source>
        <dbReference type="ARBA" id="ARBA00023242"/>
    </source>
</evidence>
<evidence type="ECO:0000259" key="8">
    <source>
        <dbReference type="PROSITE" id="PS50157"/>
    </source>
</evidence>
<dbReference type="PROSITE" id="PS00028">
    <property type="entry name" value="ZINC_FINGER_C2H2_1"/>
    <property type="match status" value="2"/>
</dbReference>
<evidence type="ECO:0000256" key="5">
    <source>
        <dbReference type="ARBA" id="ARBA00022833"/>
    </source>
</evidence>
<evidence type="ECO:0000256" key="7">
    <source>
        <dbReference type="PROSITE-ProRule" id="PRU00042"/>
    </source>
</evidence>
<dbReference type="InterPro" id="IPR013087">
    <property type="entry name" value="Znf_C2H2_type"/>
</dbReference>
<keyword evidence="3" id="KW-0677">Repeat</keyword>
<dbReference type="OrthoDB" id="654211at2759"/>
<evidence type="ECO:0000256" key="2">
    <source>
        <dbReference type="ARBA" id="ARBA00022723"/>
    </source>
</evidence>
<name>A0A2G9RHJ1_AQUCT</name>
<proteinExistence type="predicted"/>
<gene>
    <name evidence="9" type="ORF">AB205_0019510</name>
</gene>
<dbReference type="SUPFAM" id="SSF57667">
    <property type="entry name" value="beta-beta-alpha zinc fingers"/>
    <property type="match status" value="1"/>
</dbReference>
<keyword evidence="6" id="KW-0539">Nucleus</keyword>
<feature type="domain" description="C2H2-type" evidence="8">
    <location>
        <begin position="23"/>
        <end position="50"/>
    </location>
</feature>
<dbReference type="SMART" id="SM00355">
    <property type="entry name" value="ZnF_C2H2"/>
    <property type="match status" value="2"/>
</dbReference>